<dbReference type="Gene3D" id="3.30.559.10">
    <property type="entry name" value="Chloramphenicol acetyltransferase-like domain"/>
    <property type="match status" value="1"/>
</dbReference>
<dbReference type="RefSeq" id="WP_189077194.1">
    <property type="nucleotide sequence ID" value="NZ_BMMX01000001.1"/>
</dbReference>
<proteinExistence type="predicted"/>
<dbReference type="GO" id="GO:0008610">
    <property type="term" value="P:lipid biosynthetic process"/>
    <property type="evidence" value="ECO:0007669"/>
    <property type="project" value="UniProtKB-ARBA"/>
</dbReference>
<sequence>MPNHPITAPLTFGQLSLLRSLQQLGPAGATEVNLAQAWRLPPDAGFETAERIWYDLVTHNESLRTTYEYDTAEPVQIVHSVSPQPLQRIELPGGGVEAATAHVVGMAAQPMAVDTDLPWRAVILTESGRPRFLGLTVHHVAVDMIGMSTLRAQYEALISGRNLETGCQPRELARVQMESHAWRREVLAYWAQEWTRLAPEDRRGADPTERVQAAMRSVDGLRAARTIAERLGISLQSVVLGAVYLVLCRFTGRDRATLGLTSSNRYDERSASVVSSMNQLAPLTIAVDLAAHPHDFLTRVFESSMVAYAHGCYSVDELHDHLARHGVPDPDPMKFDCYFNFLGDSGRAPDSDGHEITSIEWQTPARRTGPSLSLLVSTGPALLVVLRASRRYLGDGDVPGILGGVESTLIEIAAGPPADLAAVRVEPRAELRQT</sequence>
<dbReference type="Pfam" id="PF00668">
    <property type="entry name" value="Condensation"/>
    <property type="match status" value="1"/>
</dbReference>
<dbReference type="Gene3D" id="3.30.559.30">
    <property type="entry name" value="Nonribosomal peptide synthetase, condensation domain"/>
    <property type="match status" value="1"/>
</dbReference>
<evidence type="ECO:0000313" key="3">
    <source>
        <dbReference type="Proteomes" id="UP000656042"/>
    </source>
</evidence>
<dbReference type="GO" id="GO:0044550">
    <property type="term" value="P:secondary metabolite biosynthetic process"/>
    <property type="evidence" value="ECO:0007669"/>
    <property type="project" value="TreeGrafter"/>
</dbReference>
<dbReference type="Proteomes" id="UP000656042">
    <property type="component" value="Unassembled WGS sequence"/>
</dbReference>
<gene>
    <name evidence="2" type="ORF">GCM10012284_03180</name>
</gene>
<dbReference type="GO" id="GO:0031177">
    <property type="term" value="F:phosphopantetheine binding"/>
    <property type="evidence" value="ECO:0007669"/>
    <property type="project" value="TreeGrafter"/>
</dbReference>
<evidence type="ECO:0000259" key="1">
    <source>
        <dbReference type="Pfam" id="PF00668"/>
    </source>
</evidence>
<dbReference type="AlphaFoldDB" id="A0A8J3BVP5"/>
<organism evidence="2 3">
    <name type="scientific">Mangrovihabitans endophyticus</name>
    <dbReference type="NCBI Taxonomy" id="1751298"/>
    <lineage>
        <taxon>Bacteria</taxon>
        <taxon>Bacillati</taxon>
        <taxon>Actinomycetota</taxon>
        <taxon>Actinomycetes</taxon>
        <taxon>Micromonosporales</taxon>
        <taxon>Micromonosporaceae</taxon>
        <taxon>Mangrovihabitans</taxon>
    </lineage>
</organism>
<accession>A0A8J3BVP5</accession>
<reference evidence="2" key="2">
    <citation type="submission" date="2020-09" db="EMBL/GenBank/DDBJ databases">
        <authorList>
            <person name="Sun Q."/>
            <person name="Zhou Y."/>
        </authorList>
    </citation>
    <scope>NUCLEOTIDE SEQUENCE</scope>
    <source>
        <strain evidence="2">CGMCC 4.7299</strain>
    </source>
</reference>
<dbReference type="SUPFAM" id="SSF52777">
    <property type="entry name" value="CoA-dependent acyltransferases"/>
    <property type="match status" value="2"/>
</dbReference>
<dbReference type="InterPro" id="IPR001242">
    <property type="entry name" value="Condensation_dom"/>
</dbReference>
<dbReference type="GO" id="GO:0043041">
    <property type="term" value="P:amino acid activation for nonribosomal peptide biosynthetic process"/>
    <property type="evidence" value="ECO:0007669"/>
    <property type="project" value="TreeGrafter"/>
</dbReference>
<dbReference type="PANTHER" id="PTHR45527">
    <property type="entry name" value="NONRIBOSOMAL PEPTIDE SYNTHETASE"/>
    <property type="match status" value="1"/>
</dbReference>
<evidence type="ECO:0000313" key="2">
    <source>
        <dbReference type="EMBL" id="GGK72691.1"/>
    </source>
</evidence>
<dbReference type="PANTHER" id="PTHR45527:SF1">
    <property type="entry name" value="FATTY ACID SYNTHASE"/>
    <property type="match status" value="1"/>
</dbReference>
<dbReference type="InterPro" id="IPR023213">
    <property type="entry name" value="CAT-like_dom_sf"/>
</dbReference>
<keyword evidence="3" id="KW-1185">Reference proteome</keyword>
<name>A0A8J3BVP5_9ACTN</name>
<protein>
    <recommendedName>
        <fullName evidence="1">Condensation domain-containing protein</fullName>
    </recommendedName>
</protein>
<reference evidence="2" key="1">
    <citation type="journal article" date="2014" name="Int. J. Syst. Evol. Microbiol.">
        <title>Complete genome sequence of Corynebacterium casei LMG S-19264T (=DSM 44701T), isolated from a smear-ripened cheese.</title>
        <authorList>
            <consortium name="US DOE Joint Genome Institute (JGI-PGF)"/>
            <person name="Walter F."/>
            <person name="Albersmeier A."/>
            <person name="Kalinowski J."/>
            <person name="Ruckert C."/>
        </authorList>
    </citation>
    <scope>NUCLEOTIDE SEQUENCE</scope>
    <source>
        <strain evidence="2">CGMCC 4.7299</strain>
    </source>
</reference>
<dbReference type="EMBL" id="BMMX01000001">
    <property type="protein sequence ID" value="GGK72691.1"/>
    <property type="molecule type" value="Genomic_DNA"/>
</dbReference>
<dbReference type="GO" id="GO:0005737">
    <property type="term" value="C:cytoplasm"/>
    <property type="evidence" value="ECO:0007669"/>
    <property type="project" value="TreeGrafter"/>
</dbReference>
<comment type="caution">
    <text evidence="2">The sequence shown here is derived from an EMBL/GenBank/DDBJ whole genome shotgun (WGS) entry which is preliminary data.</text>
</comment>
<dbReference type="GO" id="GO:0003824">
    <property type="term" value="F:catalytic activity"/>
    <property type="evidence" value="ECO:0007669"/>
    <property type="project" value="InterPro"/>
</dbReference>
<feature type="domain" description="Condensation" evidence="1">
    <location>
        <begin position="34"/>
        <end position="325"/>
    </location>
</feature>